<dbReference type="GO" id="GO:0003700">
    <property type="term" value="F:DNA-binding transcription factor activity"/>
    <property type="evidence" value="ECO:0007669"/>
    <property type="project" value="InterPro"/>
</dbReference>
<dbReference type="GO" id="GO:0000976">
    <property type="term" value="F:transcription cis-regulatory region binding"/>
    <property type="evidence" value="ECO:0007669"/>
    <property type="project" value="TreeGrafter"/>
</dbReference>
<dbReference type="InterPro" id="IPR036390">
    <property type="entry name" value="WH_DNA-bd_sf"/>
</dbReference>
<keyword evidence="3" id="KW-0238">DNA-binding</keyword>
<evidence type="ECO:0000256" key="3">
    <source>
        <dbReference type="ARBA" id="ARBA00023125"/>
    </source>
</evidence>
<comment type="similarity">
    <text evidence="1">Belongs to the LysR transcriptional regulatory family.</text>
</comment>
<proteinExistence type="inferred from homology"/>
<dbReference type="InterPro" id="IPR005119">
    <property type="entry name" value="LysR_subst-bd"/>
</dbReference>
<reference evidence="6 7" key="1">
    <citation type="journal article" date="2015" name="Genome Announc.">
        <title>Expanding the biotechnology potential of lactobacilli through comparative genomics of 213 strains and associated genera.</title>
        <authorList>
            <person name="Sun Z."/>
            <person name="Harris H.M."/>
            <person name="McCann A."/>
            <person name="Guo C."/>
            <person name="Argimon S."/>
            <person name="Zhang W."/>
            <person name="Yang X."/>
            <person name="Jeffery I.B."/>
            <person name="Cooney J.C."/>
            <person name="Kagawa T.F."/>
            <person name="Liu W."/>
            <person name="Song Y."/>
            <person name="Salvetti E."/>
            <person name="Wrobel A."/>
            <person name="Rasinkangas P."/>
            <person name="Parkhill J."/>
            <person name="Rea M.C."/>
            <person name="O'Sullivan O."/>
            <person name="Ritari J."/>
            <person name="Douillard F.P."/>
            <person name="Paul Ross R."/>
            <person name="Yang R."/>
            <person name="Briner A.E."/>
            <person name="Felis G.E."/>
            <person name="de Vos W.M."/>
            <person name="Barrangou R."/>
            <person name="Klaenhammer T.R."/>
            <person name="Caufield P.W."/>
            <person name="Cui Y."/>
            <person name="Zhang H."/>
            <person name="O'Toole P.W."/>
        </authorList>
    </citation>
    <scope>NUCLEOTIDE SEQUENCE [LARGE SCALE GENOMIC DNA]</scope>
    <source>
        <strain evidence="6 7">DSM 20515</strain>
    </source>
</reference>
<evidence type="ECO:0000259" key="5">
    <source>
        <dbReference type="PROSITE" id="PS50931"/>
    </source>
</evidence>
<dbReference type="Pfam" id="PF03466">
    <property type="entry name" value="LysR_substrate"/>
    <property type="match status" value="1"/>
</dbReference>
<dbReference type="InterPro" id="IPR000847">
    <property type="entry name" value="LysR_HTH_N"/>
</dbReference>
<dbReference type="SUPFAM" id="SSF53850">
    <property type="entry name" value="Periplasmic binding protein-like II"/>
    <property type="match status" value="1"/>
</dbReference>
<dbReference type="RefSeq" id="WP_054761151.1">
    <property type="nucleotide sequence ID" value="NZ_AYYR01000053.1"/>
</dbReference>
<evidence type="ECO:0000256" key="4">
    <source>
        <dbReference type="ARBA" id="ARBA00023163"/>
    </source>
</evidence>
<sequence>MEKDVQAFMAVYETRNFSVAARQLFISQPSVSVQINRLEHSLDMTLFVRNGRRQVQPTPAADQLYLAYKRLNDEWQQTFMAIKQLSEHPQMPAPLGFSQTTAVTVMPALMAILLPHTNYQFDVQTMNSEAVLNGVVSHKLAFGLIEKPMLADTVSQSELPGDQLVLAGQPNADLWLLREPGSGVRHYTDAYLRQQGITPAHSLVVDTNQSIMGLLQAGIGKTIFSEALVPSGVPYTEIGAAFHRNFYLIGLEQQPNATLRELRVLIENTLKSANLK</sequence>
<accession>A0A0R2BG89</accession>
<dbReference type="Gene3D" id="1.10.10.10">
    <property type="entry name" value="Winged helix-like DNA-binding domain superfamily/Winged helix DNA-binding domain"/>
    <property type="match status" value="1"/>
</dbReference>
<name>A0A0R2BG89_SECCO</name>
<evidence type="ECO:0000256" key="1">
    <source>
        <dbReference type="ARBA" id="ARBA00009437"/>
    </source>
</evidence>
<organism evidence="6 7">
    <name type="scientific">Secundilactobacillus collinoides DSM 20515 = JCM 1123</name>
    <dbReference type="NCBI Taxonomy" id="1423733"/>
    <lineage>
        <taxon>Bacteria</taxon>
        <taxon>Bacillati</taxon>
        <taxon>Bacillota</taxon>
        <taxon>Bacilli</taxon>
        <taxon>Lactobacillales</taxon>
        <taxon>Lactobacillaceae</taxon>
        <taxon>Secundilactobacillus</taxon>
    </lineage>
</organism>
<dbReference type="InterPro" id="IPR036388">
    <property type="entry name" value="WH-like_DNA-bd_sf"/>
</dbReference>
<dbReference type="PATRIC" id="fig|1423733.4.peg.2386"/>
<dbReference type="Pfam" id="PF00126">
    <property type="entry name" value="HTH_1"/>
    <property type="match status" value="1"/>
</dbReference>
<feature type="domain" description="HTH lysR-type" evidence="5">
    <location>
        <begin position="1"/>
        <end position="58"/>
    </location>
</feature>
<dbReference type="EMBL" id="AYYR01000053">
    <property type="protein sequence ID" value="KRM75403.1"/>
    <property type="molecule type" value="Genomic_DNA"/>
</dbReference>
<dbReference type="SUPFAM" id="SSF46785">
    <property type="entry name" value="Winged helix' DNA-binding domain"/>
    <property type="match status" value="1"/>
</dbReference>
<keyword evidence="2" id="KW-0805">Transcription regulation</keyword>
<dbReference type="PANTHER" id="PTHR30126:SF40">
    <property type="entry name" value="HTH-TYPE TRANSCRIPTIONAL REGULATOR GLTR"/>
    <property type="match status" value="1"/>
</dbReference>
<dbReference type="PROSITE" id="PS50931">
    <property type="entry name" value="HTH_LYSR"/>
    <property type="match status" value="1"/>
</dbReference>
<keyword evidence="4" id="KW-0804">Transcription</keyword>
<evidence type="ECO:0000313" key="7">
    <source>
        <dbReference type="Proteomes" id="UP000051845"/>
    </source>
</evidence>
<protein>
    <submittedName>
        <fullName evidence="6">Transcriptional regulator</fullName>
    </submittedName>
</protein>
<dbReference type="Gene3D" id="3.40.190.290">
    <property type="match status" value="1"/>
</dbReference>
<dbReference type="STRING" id="33960.TY91_05865"/>
<dbReference type="AlphaFoldDB" id="A0A0R2BG89"/>
<dbReference type="PANTHER" id="PTHR30126">
    <property type="entry name" value="HTH-TYPE TRANSCRIPTIONAL REGULATOR"/>
    <property type="match status" value="1"/>
</dbReference>
<dbReference type="Proteomes" id="UP000051845">
    <property type="component" value="Unassembled WGS sequence"/>
</dbReference>
<evidence type="ECO:0000256" key="2">
    <source>
        <dbReference type="ARBA" id="ARBA00023015"/>
    </source>
</evidence>
<gene>
    <name evidence="6" type="ORF">FC82_GL002274</name>
</gene>
<comment type="caution">
    <text evidence="6">The sequence shown here is derived from an EMBL/GenBank/DDBJ whole genome shotgun (WGS) entry which is preliminary data.</text>
</comment>
<dbReference type="PRINTS" id="PR00039">
    <property type="entry name" value="HTHLYSR"/>
</dbReference>
<evidence type="ECO:0000313" key="6">
    <source>
        <dbReference type="EMBL" id="KRM75403.1"/>
    </source>
</evidence>